<dbReference type="Pfam" id="PF07607">
    <property type="entry name" value="DUF1570"/>
    <property type="match status" value="1"/>
</dbReference>
<evidence type="ECO:0000259" key="1">
    <source>
        <dbReference type="Pfam" id="PF07607"/>
    </source>
</evidence>
<gene>
    <name evidence="2" type="ORF">Poly24_04570</name>
</gene>
<evidence type="ECO:0000313" key="2">
    <source>
        <dbReference type="EMBL" id="QDV66769.1"/>
    </source>
</evidence>
<organism evidence="2 3">
    <name type="scientific">Rosistilla carotiformis</name>
    <dbReference type="NCBI Taxonomy" id="2528017"/>
    <lineage>
        <taxon>Bacteria</taxon>
        <taxon>Pseudomonadati</taxon>
        <taxon>Planctomycetota</taxon>
        <taxon>Planctomycetia</taxon>
        <taxon>Pirellulales</taxon>
        <taxon>Pirellulaceae</taxon>
        <taxon>Rosistilla</taxon>
    </lineage>
</organism>
<proteinExistence type="predicted"/>
<dbReference type="AlphaFoldDB" id="A0A518JMJ4"/>
<protein>
    <recommendedName>
        <fullName evidence="1">DUF1570 domain-containing protein</fullName>
    </recommendedName>
</protein>
<dbReference type="KEGG" id="rcf:Poly24_04570"/>
<evidence type="ECO:0000313" key="3">
    <source>
        <dbReference type="Proteomes" id="UP000315082"/>
    </source>
</evidence>
<reference evidence="2 3" key="1">
    <citation type="submission" date="2019-02" db="EMBL/GenBank/DDBJ databases">
        <title>Deep-cultivation of Planctomycetes and their phenomic and genomic characterization uncovers novel biology.</title>
        <authorList>
            <person name="Wiegand S."/>
            <person name="Jogler M."/>
            <person name="Boedeker C."/>
            <person name="Pinto D."/>
            <person name="Vollmers J."/>
            <person name="Rivas-Marin E."/>
            <person name="Kohn T."/>
            <person name="Peeters S.H."/>
            <person name="Heuer A."/>
            <person name="Rast P."/>
            <person name="Oberbeckmann S."/>
            <person name="Bunk B."/>
            <person name="Jeske O."/>
            <person name="Meyerdierks A."/>
            <person name="Storesund J.E."/>
            <person name="Kallscheuer N."/>
            <person name="Luecker S."/>
            <person name="Lage O.M."/>
            <person name="Pohl T."/>
            <person name="Merkel B.J."/>
            <person name="Hornburger P."/>
            <person name="Mueller R.-W."/>
            <person name="Bruemmer F."/>
            <person name="Labrenz M."/>
            <person name="Spormann A.M."/>
            <person name="Op den Camp H."/>
            <person name="Overmann J."/>
            <person name="Amann R."/>
            <person name="Jetten M.S.M."/>
            <person name="Mascher T."/>
            <person name="Medema M.H."/>
            <person name="Devos D.P."/>
            <person name="Kaster A.-K."/>
            <person name="Ovreas L."/>
            <person name="Rohde M."/>
            <person name="Galperin M.Y."/>
            <person name="Jogler C."/>
        </authorList>
    </citation>
    <scope>NUCLEOTIDE SEQUENCE [LARGE SCALE GENOMIC DNA]</scope>
    <source>
        <strain evidence="2 3">Poly24</strain>
    </source>
</reference>
<name>A0A518JMJ4_9BACT</name>
<dbReference type="Proteomes" id="UP000315082">
    <property type="component" value="Chromosome"/>
</dbReference>
<feature type="domain" description="DUF1570" evidence="1">
    <location>
        <begin position="150"/>
        <end position="255"/>
    </location>
</feature>
<dbReference type="EMBL" id="CP036348">
    <property type="protein sequence ID" value="QDV66769.1"/>
    <property type="molecule type" value="Genomic_DNA"/>
</dbReference>
<sequence>MPRDLNATLPTDLHADGDRLNTNHLLRATLLIAAALCSRGVDAQSTSADRWPFEAQIGQFAIHSDFNVAANPQFVAQLGSLQADLKKTLQIEIYPEPIHLILFEHQANYQGYMQRYFPTVPFRRALFIKRRGPGMVFAYKSDQMYVDLRHETSHALLNASLPYVPLWLDEGLAEYFESPPTGNARQHTHQATTRRKAFWRQVPTIESLEAVGDLTAMGATEYQEAWSWVHFLLHESDQSRGVLIRFLQELQAHSPPGQLSRRVATELPDWKERYLAHFQR</sequence>
<accession>A0A518JMJ4</accession>
<dbReference type="InterPro" id="IPR011464">
    <property type="entry name" value="DUF1570"/>
</dbReference>
<keyword evidence="3" id="KW-1185">Reference proteome</keyword>